<dbReference type="AlphaFoldDB" id="A0AAN6URR4"/>
<dbReference type="InterPro" id="IPR003140">
    <property type="entry name" value="PLipase/COase/thioEstase"/>
</dbReference>
<name>A0AAN6URR4_9PEZI</name>
<dbReference type="EMBL" id="MU853402">
    <property type="protein sequence ID" value="KAK4138003.1"/>
    <property type="molecule type" value="Genomic_DNA"/>
</dbReference>
<gene>
    <name evidence="3" type="ORF">BT67DRAFT_127866</name>
</gene>
<organism evidence="3 4">
    <name type="scientific">Trichocladium antarcticum</name>
    <dbReference type="NCBI Taxonomy" id="1450529"/>
    <lineage>
        <taxon>Eukaryota</taxon>
        <taxon>Fungi</taxon>
        <taxon>Dikarya</taxon>
        <taxon>Ascomycota</taxon>
        <taxon>Pezizomycotina</taxon>
        <taxon>Sordariomycetes</taxon>
        <taxon>Sordariomycetidae</taxon>
        <taxon>Sordariales</taxon>
        <taxon>Chaetomiaceae</taxon>
        <taxon>Trichocladium</taxon>
    </lineage>
</organism>
<evidence type="ECO:0000313" key="3">
    <source>
        <dbReference type="EMBL" id="KAK4138003.1"/>
    </source>
</evidence>
<dbReference type="GO" id="GO:0008474">
    <property type="term" value="F:palmitoyl-(protein) hydrolase activity"/>
    <property type="evidence" value="ECO:0007669"/>
    <property type="project" value="TreeGrafter"/>
</dbReference>
<proteinExistence type="inferred from homology"/>
<dbReference type="InterPro" id="IPR050565">
    <property type="entry name" value="LYPA1-2/EST-like"/>
</dbReference>
<comment type="similarity">
    <text evidence="1">Belongs to the AB hydrolase superfamily. AB hydrolase 2 family.</text>
</comment>
<dbReference type="Proteomes" id="UP001304895">
    <property type="component" value="Unassembled WGS sequence"/>
</dbReference>
<feature type="domain" description="Phospholipase/carboxylesterase/thioesterase" evidence="2">
    <location>
        <begin position="42"/>
        <end position="159"/>
    </location>
</feature>
<comment type="caution">
    <text evidence="3">The sequence shown here is derived from an EMBL/GenBank/DDBJ whole genome shotgun (WGS) entry which is preliminary data.</text>
</comment>
<dbReference type="PANTHER" id="PTHR10655">
    <property type="entry name" value="LYSOPHOSPHOLIPASE-RELATED"/>
    <property type="match status" value="1"/>
</dbReference>
<dbReference type="SUPFAM" id="SSF53474">
    <property type="entry name" value="alpha/beta-Hydrolases"/>
    <property type="match status" value="1"/>
</dbReference>
<dbReference type="InterPro" id="IPR029058">
    <property type="entry name" value="AB_hydrolase_fold"/>
</dbReference>
<evidence type="ECO:0000259" key="2">
    <source>
        <dbReference type="Pfam" id="PF02230"/>
    </source>
</evidence>
<evidence type="ECO:0000313" key="4">
    <source>
        <dbReference type="Proteomes" id="UP001304895"/>
    </source>
</evidence>
<keyword evidence="4" id="KW-1185">Reference proteome</keyword>
<dbReference type="GO" id="GO:0005737">
    <property type="term" value="C:cytoplasm"/>
    <property type="evidence" value="ECO:0007669"/>
    <property type="project" value="TreeGrafter"/>
</dbReference>
<dbReference type="Pfam" id="PF02230">
    <property type="entry name" value="Abhydrolase_2"/>
    <property type="match status" value="1"/>
</dbReference>
<dbReference type="GO" id="GO:0052689">
    <property type="term" value="F:carboxylic ester hydrolase activity"/>
    <property type="evidence" value="ECO:0007669"/>
    <property type="project" value="TreeGrafter"/>
</dbReference>
<dbReference type="Gene3D" id="3.40.50.1820">
    <property type="entry name" value="alpha/beta hydrolase"/>
    <property type="match status" value="1"/>
</dbReference>
<reference evidence="3" key="2">
    <citation type="submission" date="2023-05" db="EMBL/GenBank/DDBJ databases">
        <authorList>
            <consortium name="Lawrence Berkeley National Laboratory"/>
            <person name="Steindorff A."/>
            <person name="Hensen N."/>
            <person name="Bonometti L."/>
            <person name="Westerberg I."/>
            <person name="Brannstrom I.O."/>
            <person name="Guillou S."/>
            <person name="Cros-Aarteil S."/>
            <person name="Calhoun S."/>
            <person name="Haridas S."/>
            <person name="Kuo A."/>
            <person name="Mondo S."/>
            <person name="Pangilinan J."/>
            <person name="Riley R."/>
            <person name="Labutti K."/>
            <person name="Andreopoulos B."/>
            <person name="Lipzen A."/>
            <person name="Chen C."/>
            <person name="Yanf M."/>
            <person name="Daum C."/>
            <person name="Ng V."/>
            <person name="Clum A."/>
            <person name="Ohm R."/>
            <person name="Martin F."/>
            <person name="Silar P."/>
            <person name="Natvig D."/>
            <person name="Lalanne C."/>
            <person name="Gautier V."/>
            <person name="Ament-Velasquez S.L."/>
            <person name="Kruys A."/>
            <person name="Hutchinson M.I."/>
            <person name="Powell A.J."/>
            <person name="Barry K."/>
            <person name="Miller A.N."/>
            <person name="Grigoriev I.V."/>
            <person name="Debuchy R."/>
            <person name="Gladieux P."/>
            <person name="Thoren M.H."/>
            <person name="Johannesson H."/>
        </authorList>
    </citation>
    <scope>NUCLEOTIDE SEQUENCE</scope>
    <source>
        <strain evidence="3">CBS 123565</strain>
    </source>
</reference>
<accession>A0AAN6URR4</accession>
<evidence type="ECO:0000256" key="1">
    <source>
        <dbReference type="ARBA" id="ARBA00006499"/>
    </source>
</evidence>
<reference evidence="3" key="1">
    <citation type="journal article" date="2023" name="Mol. Phylogenet. Evol.">
        <title>Genome-scale phylogeny and comparative genomics of the fungal order Sordariales.</title>
        <authorList>
            <person name="Hensen N."/>
            <person name="Bonometti L."/>
            <person name="Westerberg I."/>
            <person name="Brannstrom I.O."/>
            <person name="Guillou S."/>
            <person name="Cros-Aarteil S."/>
            <person name="Calhoun S."/>
            <person name="Haridas S."/>
            <person name="Kuo A."/>
            <person name="Mondo S."/>
            <person name="Pangilinan J."/>
            <person name="Riley R."/>
            <person name="LaButti K."/>
            <person name="Andreopoulos B."/>
            <person name="Lipzen A."/>
            <person name="Chen C."/>
            <person name="Yan M."/>
            <person name="Daum C."/>
            <person name="Ng V."/>
            <person name="Clum A."/>
            <person name="Steindorff A."/>
            <person name="Ohm R.A."/>
            <person name="Martin F."/>
            <person name="Silar P."/>
            <person name="Natvig D.O."/>
            <person name="Lalanne C."/>
            <person name="Gautier V."/>
            <person name="Ament-Velasquez S.L."/>
            <person name="Kruys A."/>
            <person name="Hutchinson M.I."/>
            <person name="Powell A.J."/>
            <person name="Barry K."/>
            <person name="Miller A.N."/>
            <person name="Grigoriev I.V."/>
            <person name="Debuchy R."/>
            <person name="Gladieux P."/>
            <person name="Hiltunen Thoren M."/>
            <person name="Johannesson H."/>
        </authorList>
    </citation>
    <scope>NUCLEOTIDE SEQUENCE</scope>
    <source>
        <strain evidence="3">CBS 123565</strain>
    </source>
</reference>
<dbReference type="PANTHER" id="PTHR10655:SF67">
    <property type="entry name" value="PHOSPHOLIPASE_CARBOXYLESTERASE SUPERFAMILY (AFU_ORTHOLOGUE AFUA_5G09340)"/>
    <property type="match status" value="1"/>
</dbReference>
<sequence>MATRVPTQSDFDAVLATHPAAKSPSDAASNPAITLVHPDPPESTTSILLLFHGLGDTEPAFATLARDLALPGVLAIAVRGTAPLPDALLPDGLAAGYHWGDDMRLDGDGLDDDPGFEGARRWVLGSLVGGVLVGRCGWDLRDILLFGFGQGGSLALGLASGLRGGRVEDATTSAPEGKAFKGVVSICGGLPASTVPSVSGLGKAKTPVLVLCGRESEAVGEDAVDLLEREFEEAKVVRWQRASDGMPRSREEVLPMMEFFAERLKSGQF</sequence>
<protein>
    <submittedName>
        <fullName evidence="3">Alpha/beta-hydrolase</fullName>
    </submittedName>
</protein>